<dbReference type="Gene3D" id="3.90.190.10">
    <property type="entry name" value="Protein tyrosine phosphatase superfamily"/>
    <property type="match status" value="1"/>
</dbReference>
<reference evidence="1" key="2">
    <citation type="submission" date="2025-09" db="UniProtKB">
        <authorList>
            <consortium name="Ensembl"/>
        </authorList>
    </citation>
    <scope>IDENTIFICATION</scope>
</reference>
<dbReference type="GeneTree" id="ENSGT00940000154383"/>
<evidence type="ECO:0000313" key="2">
    <source>
        <dbReference type="Proteomes" id="UP000694564"/>
    </source>
</evidence>
<dbReference type="Proteomes" id="UP000694564">
    <property type="component" value="Chromosome 15"/>
</dbReference>
<dbReference type="SUPFAM" id="SSF52799">
    <property type="entry name" value="(Phosphotyrosine protein) phosphatases II"/>
    <property type="match status" value="1"/>
</dbReference>
<evidence type="ECO:0008006" key="3">
    <source>
        <dbReference type="Google" id="ProtNLM"/>
    </source>
</evidence>
<name>A0A8D2DVN2_SCIVU</name>
<proteinExistence type="predicted"/>
<dbReference type="AlphaFoldDB" id="A0A8D2DVN2"/>
<dbReference type="OrthoDB" id="5632at2759"/>
<dbReference type="Ensembl" id="ENSSVLT00005035679.1">
    <property type="protein sequence ID" value="ENSSVLP00005032146.1"/>
    <property type="gene ID" value="ENSSVLG00005025282.1"/>
</dbReference>
<organism evidence="1 2">
    <name type="scientific">Sciurus vulgaris</name>
    <name type="common">Eurasian red squirrel</name>
    <dbReference type="NCBI Taxonomy" id="55149"/>
    <lineage>
        <taxon>Eukaryota</taxon>
        <taxon>Metazoa</taxon>
        <taxon>Chordata</taxon>
        <taxon>Craniata</taxon>
        <taxon>Vertebrata</taxon>
        <taxon>Euteleostomi</taxon>
        <taxon>Mammalia</taxon>
        <taxon>Eutheria</taxon>
        <taxon>Euarchontoglires</taxon>
        <taxon>Glires</taxon>
        <taxon>Rodentia</taxon>
        <taxon>Sciuromorpha</taxon>
        <taxon>Sciuridae</taxon>
        <taxon>Sciurinae</taxon>
        <taxon>Sciurini</taxon>
        <taxon>Sciurus</taxon>
    </lineage>
</organism>
<dbReference type="InterPro" id="IPR029021">
    <property type="entry name" value="Prot-tyrosine_phosphatase-like"/>
</dbReference>
<sequence>MNRPAPVEISYENMCFLITHNPTNATLNKFTEELKKYGVTTLVRVCDATYDKAPVEKEGIYGTLGTWKCESGFTCVIEVVMDSVLLNHSS</sequence>
<reference evidence="1" key="1">
    <citation type="submission" date="2025-08" db="UniProtKB">
        <authorList>
            <consortium name="Ensembl"/>
        </authorList>
    </citation>
    <scope>IDENTIFICATION</scope>
</reference>
<keyword evidence="2" id="KW-1185">Reference proteome</keyword>
<accession>A0A8D2DVN2</accession>
<protein>
    <recommendedName>
        <fullName evidence="3">Protein tyrosine phosphatase 4A2</fullName>
    </recommendedName>
</protein>
<evidence type="ECO:0000313" key="1">
    <source>
        <dbReference type="Ensembl" id="ENSSVLP00005032146.1"/>
    </source>
</evidence>